<comment type="caution">
    <text evidence="1">The sequence shown here is derived from an EMBL/GenBank/DDBJ whole genome shotgun (WGS) entry which is preliminary data.</text>
</comment>
<dbReference type="AlphaFoldDB" id="A0A3R9F2Z6"/>
<proteinExistence type="predicted"/>
<accession>A0A3R9F2Z6</accession>
<evidence type="ECO:0000313" key="2">
    <source>
        <dbReference type="Proteomes" id="UP000267081"/>
    </source>
</evidence>
<gene>
    <name evidence="1" type="ORF">EIY87_27135</name>
</gene>
<keyword evidence="2" id="KW-1185">Reference proteome</keyword>
<dbReference type="Proteomes" id="UP000267081">
    <property type="component" value="Unassembled WGS sequence"/>
</dbReference>
<protein>
    <submittedName>
        <fullName evidence="1">Uncharacterized protein</fullName>
    </submittedName>
</protein>
<sequence>MRLNLPEPITELLAVQATGLPTSPVLAVEGPGGSGKSESLREALEKWRRETPTALVRPSETVDSAKNTVLGVLTAVMIGLSPGIRGYPLKFERTLIAHLAIREDFSKLTATDALNRLKQVLTAHRDPAVLLAFVRSVVRAAGGLAAAIAGPPVSAAAPEVVDQLAEAVVSGLRRWRWWQQIDWAGPVAWFGHQDRGFDFNPLQTLIDLSDWARSERPSLREEADDLLVAALLADLRRARAEAGGDAPAVLVLVDDGDLPAASAFTSSLIRVRGQLAAARTELPPDPLNLVVATTGAVADALTTATGCTGESGWAGPWVRIPAGDLGPDEVRHLAESSRWGNGHLHGPVAHRLTRGHPEGTAIVLAELAKDREPGTDVDALLRRPAPGGTTVERRLLEPFVRGLNARKHVEEPLLEALVTLSAARDRLEAERLLPLLPHPVRHDSPVFTSRTLWSPAGADDGRLHPLARYLGLRALAARDDPATGWTAAFRKLRDRAGDRAGQLHHERLLSGKEGVAEELAGLLPELPPAEWLALLEEVVATPDPRERDLARVRGPKQPSTAADHVVVLLGVLPALDHDPCFTDEHALAELRELAKDSLRRLSKHARERGPFLLRAKSY</sequence>
<dbReference type="EMBL" id="RSEC01000058">
    <property type="protein sequence ID" value="RSD13402.1"/>
    <property type="molecule type" value="Genomic_DNA"/>
</dbReference>
<name>A0A3R9F2Z6_9PSEU</name>
<reference evidence="1 2" key="1">
    <citation type="submission" date="2018-12" db="EMBL/GenBank/DDBJ databases">
        <title>Amycolatopsis eburnea sp. nov. actinomycete associate with arbuscular mycorrhiza fungal spore.</title>
        <authorList>
            <person name="Lumyong S."/>
            <person name="Chaiya L."/>
        </authorList>
    </citation>
    <scope>NUCLEOTIDE SEQUENCE [LARGE SCALE GENOMIC DNA]</scope>
    <source>
        <strain evidence="1 2">GLM-1</strain>
    </source>
</reference>
<dbReference type="OrthoDB" id="3512096at2"/>
<organism evidence="1 2">
    <name type="scientific">Amycolatopsis eburnea</name>
    <dbReference type="NCBI Taxonomy" id="2267691"/>
    <lineage>
        <taxon>Bacteria</taxon>
        <taxon>Bacillati</taxon>
        <taxon>Actinomycetota</taxon>
        <taxon>Actinomycetes</taxon>
        <taxon>Pseudonocardiales</taxon>
        <taxon>Pseudonocardiaceae</taxon>
        <taxon>Amycolatopsis</taxon>
    </lineage>
</organism>
<dbReference type="RefSeq" id="WP_125312696.1">
    <property type="nucleotide sequence ID" value="NZ_RSEC01000058.1"/>
</dbReference>
<evidence type="ECO:0000313" key="1">
    <source>
        <dbReference type="EMBL" id="RSD13402.1"/>
    </source>
</evidence>